<name>A0A323UNE3_RHOPL</name>
<proteinExistence type="predicted"/>
<evidence type="ECO:0000256" key="1">
    <source>
        <dbReference type="SAM" id="MobiDB-lite"/>
    </source>
</evidence>
<feature type="region of interest" description="Disordered" evidence="1">
    <location>
        <begin position="45"/>
        <end position="146"/>
    </location>
</feature>
<reference evidence="3 4" key="1">
    <citation type="submission" date="2018-06" db="EMBL/GenBank/DDBJ databases">
        <title>Draft Whole-Genome Sequence of the purple photosynthetic bacterium Rhodospeudomonas palustris XCP.</title>
        <authorList>
            <person name="Rayyan A."/>
            <person name="Meyer T.E."/>
            <person name="Kyndt J.A."/>
        </authorList>
    </citation>
    <scope>NUCLEOTIDE SEQUENCE [LARGE SCALE GENOMIC DNA]</scope>
    <source>
        <strain evidence="3 4">XCP</strain>
    </source>
</reference>
<feature type="compositionally biased region" description="Gly residues" evidence="1">
    <location>
        <begin position="135"/>
        <end position="146"/>
    </location>
</feature>
<gene>
    <name evidence="3" type="ORF">DNX69_04405</name>
</gene>
<dbReference type="SUPFAM" id="SSF74653">
    <property type="entry name" value="TolA/TonB C-terminal domain"/>
    <property type="match status" value="1"/>
</dbReference>
<dbReference type="OrthoDB" id="7961236at2"/>
<evidence type="ECO:0000313" key="3">
    <source>
        <dbReference type="EMBL" id="PZA13603.1"/>
    </source>
</evidence>
<feature type="compositionally biased region" description="Low complexity" evidence="1">
    <location>
        <begin position="116"/>
        <end position="128"/>
    </location>
</feature>
<feature type="compositionally biased region" description="Basic and acidic residues" evidence="1">
    <location>
        <begin position="90"/>
        <end position="104"/>
    </location>
</feature>
<evidence type="ECO:0000256" key="2">
    <source>
        <dbReference type="SAM" id="Phobius"/>
    </source>
</evidence>
<evidence type="ECO:0000313" key="4">
    <source>
        <dbReference type="Proteomes" id="UP000248134"/>
    </source>
</evidence>
<feature type="region of interest" description="Disordered" evidence="1">
    <location>
        <begin position="222"/>
        <end position="242"/>
    </location>
</feature>
<keyword evidence="2" id="KW-0472">Membrane</keyword>
<protein>
    <submittedName>
        <fullName evidence="3">Energy transducer TonB</fullName>
    </submittedName>
</protein>
<comment type="caution">
    <text evidence="3">The sequence shown here is derived from an EMBL/GenBank/DDBJ whole genome shotgun (WGS) entry which is preliminary data.</text>
</comment>
<accession>A0A323UNE3</accession>
<feature type="transmembrane region" description="Helical" evidence="2">
    <location>
        <begin position="20"/>
        <end position="41"/>
    </location>
</feature>
<feature type="compositionally biased region" description="Pro residues" evidence="1">
    <location>
        <begin position="60"/>
        <end position="72"/>
    </location>
</feature>
<dbReference type="Proteomes" id="UP000248134">
    <property type="component" value="Unassembled WGS sequence"/>
</dbReference>
<dbReference type="Pfam" id="PF13103">
    <property type="entry name" value="TonB_2"/>
    <property type="match status" value="1"/>
</dbReference>
<keyword evidence="2" id="KW-1133">Transmembrane helix</keyword>
<dbReference type="AlphaFoldDB" id="A0A323UNE3"/>
<dbReference type="EMBL" id="QKQS01000006">
    <property type="protein sequence ID" value="PZA13603.1"/>
    <property type="molecule type" value="Genomic_DNA"/>
</dbReference>
<organism evidence="3 4">
    <name type="scientific">Rhodopseudomonas palustris</name>
    <dbReference type="NCBI Taxonomy" id="1076"/>
    <lineage>
        <taxon>Bacteria</taxon>
        <taxon>Pseudomonadati</taxon>
        <taxon>Pseudomonadota</taxon>
        <taxon>Alphaproteobacteria</taxon>
        <taxon>Hyphomicrobiales</taxon>
        <taxon>Nitrobacteraceae</taxon>
        <taxon>Rhodopseudomonas</taxon>
    </lineage>
</organism>
<keyword evidence="2" id="KW-0812">Transmembrane</keyword>
<dbReference type="RefSeq" id="WP_110784764.1">
    <property type="nucleotide sequence ID" value="NZ_QKQS01000006.1"/>
</dbReference>
<sequence>MDLRDDSDDDEDRPSWRRMALPIGSGVVVLAVLVAGVVVMLSGDQEPPRKINEPTIVTILPPPPPPPPPLPPPEREPEQQVVEQTPVKQEIIEEKAVETPKDAPSDPSDAPPDGPPALDADGNGPGELLGKKGGRGLIGSGGGDGGGGGTRWGWYASIVQAQIESALRSNEKTRHAVMRIQVRLWADGTGRVNRVQLVSSTGNSELDSVLRDQVLGGLTLREPPPRDMPMPIITRVTARSPS</sequence>